<dbReference type="OrthoDB" id="10259639at2759"/>
<dbReference type="InterPro" id="IPR036397">
    <property type="entry name" value="RNaseH_sf"/>
</dbReference>
<dbReference type="GO" id="GO:0003676">
    <property type="term" value="F:nucleic acid binding"/>
    <property type="evidence" value="ECO:0007669"/>
    <property type="project" value="InterPro"/>
</dbReference>
<evidence type="ECO:0000256" key="1">
    <source>
        <dbReference type="ARBA" id="ARBA00007130"/>
    </source>
</evidence>
<dbReference type="Pfam" id="PF07855">
    <property type="entry name" value="ATG101"/>
    <property type="match status" value="1"/>
</dbReference>
<dbReference type="SUPFAM" id="SSF53098">
    <property type="entry name" value="Ribonuclease H-like"/>
    <property type="match status" value="1"/>
</dbReference>
<dbReference type="Pfam" id="PF24626">
    <property type="entry name" value="SH3_Tf2-1"/>
    <property type="match status" value="1"/>
</dbReference>
<proteinExistence type="inferred from homology"/>
<dbReference type="GO" id="GO:0000407">
    <property type="term" value="C:phagophore assembly site"/>
    <property type="evidence" value="ECO:0007669"/>
    <property type="project" value="TreeGrafter"/>
</dbReference>
<dbReference type="InterPro" id="IPR012337">
    <property type="entry name" value="RNaseH-like_sf"/>
</dbReference>
<dbReference type="AlphaFoldDB" id="A0A5N6P7P8"/>
<evidence type="ECO:0000256" key="2">
    <source>
        <dbReference type="ARBA" id="ARBA00018874"/>
    </source>
</evidence>
<dbReference type="GO" id="GO:0019901">
    <property type="term" value="F:protein kinase binding"/>
    <property type="evidence" value="ECO:0007669"/>
    <property type="project" value="TreeGrafter"/>
</dbReference>
<dbReference type="GO" id="GO:0000045">
    <property type="term" value="P:autophagosome assembly"/>
    <property type="evidence" value="ECO:0007669"/>
    <property type="project" value="TreeGrafter"/>
</dbReference>
<dbReference type="InterPro" id="IPR056924">
    <property type="entry name" value="SH3_Tf2-1"/>
</dbReference>
<dbReference type="GO" id="GO:1990316">
    <property type="term" value="C:Atg1/ULK1 kinase complex"/>
    <property type="evidence" value="ECO:0007669"/>
    <property type="project" value="TreeGrafter"/>
</dbReference>
<dbReference type="InterPro" id="IPR012445">
    <property type="entry name" value="ATG101"/>
</dbReference>
<evidence type="ECO:0000259" key="4">
    <source>
        <dbReference type="Pfam" id="PF24626"/>
    </source>
</evidence>
<name>A0A5N6P7P8_9ASTR</name>
<keyword evidence="3" id="KW-0072">Autophagy</keyword>
<dbReference type="EMBL" id="SZYD01000006">
    <property type="protein sequence ID" value="KAD5961020.1"/>
    <property type="molecule type" value="Genomic_DNA"/>
</dbReference>
<comment type="similarity">
    <text evidence="1">Belongs to the ATG101 family.</text>
</comment>
<sequence length="485" mass="55429">MGAMVYLLHGVPAHQGIRSHGHLKKDCPYLENNNNNGNNNGPMGQALVIGATKYRNDLNLATPEQIPMYFITKIPRNPIGCDTIWAIVDRLTKPAHILAPKENQRMEELARIYVKDVVSRHGVPISIISDRDAQFTSNSWIALQKSLGTRWSSATATTIAPTSKLRPMRHSMVGNADHLSIGRDSRSSKELCRAPLCFGERGKLNPLYIGPFEILKRIGPVAYQLNLPTKLDGVHNVFHVSNRKKCLSDETIVIPLDEIQVDERLRFVGEPVEIMDREDVEYFEIREVLRCILHTIFFHRALGLVRPKDVDLELFEITYVQCGDAELEKKVDEKIDQFIDRVEKHPNKKNQICLSFFEVKNKQATWFTHKVEHLYWEQWYINLNVAQHPKQHFGKSHHSKLVLDPGESASDERNARRATLESSLHEVLFQIIKFVNEKKDHIPPIPNMEGVSFPYEITISSSSDSAFGMDMFKRMLQTGHPTMLS</sequence>
<keyword evidence="6" id="KW-1185">Reference proteome</keyword>
<evidence type="ECO:0000313" key="6">
    <source>
        <dbReference type="Proteomes" id="UP000326396"/>
    </source>
</evidence>
<dbReference type="PANTHER" id="PTHR13292:SF0">
    <property type="entry name" value="AUTOPHAGY-RELATED PROTEIN 101"/>
    <property type="match status" value="1"/>
</dbReference>
<dbReference type="PANTHER" id="PTHR13292">
    <property type="entry name" value="AUTOPHAGY-RELATED PROTEIN 101"/>
    <property type="match status" value="1"/>
</dbReference>
<dbReference type="Gene3D" id="3.30.420.10">
    <property type="entry name" value="Ribonuclease H-like superfamily/Ribonuclease H"/>
    <property type="match status" value="1"/>
</dbReference>
<protein>
    <recommendedName>
        <fullName evidence="2">Autophagy-related protein 101</fullName>
    </recommendedName>
</protein>
<feature type="domain" description="Tf2-1-like SH3-like" evidence="4">
    <location>
        <begin position="198"/>
        <end position="246"/>
    </location>
</feature>
<comment type="caution">
    <text evidence="5">The sequence shown here is derived from an EMBL/GenBank/DDBJ whole genome shotgun (WGS) entry which is preliminary data.</text>
</comment>
<organism evidence="5 6">
    <name type="scientific">Mikania micrantha</name>
    <name type="common">bitter vine</name>
    <dbReference type="NCBI Taxonomy" id="192012"/>
    <lineage>
        <taxon>Eukaryota</taxon>
        <taxon>Viridiplantae</taxon>
        <taxon>Streptophyta</taxon>
        <taxon>Embryophyta</taxon>
        <taxon>Tracheophyta</taxon>
        <taxon>Spermatophyta</taxon>
        <taxon>Magnoliopsida</taxon>
        <taxon>eudicotyledons</taxon>
        <taxon>Gunneridae</taxon>
        <taxon>Pentapetalae</taxon>
        <taxon>asterids</taxon>
        <taxon>campanulids</taxon>
        <taxon>Asterales</taxon>
        <taxon>Asteraceae</taxon>
        <taxon>Asteroideae</taxon>
        <taxon>Heliantheae alliance</taxon>
        <taxon>Eupatorieae</taxon>
        <taxon>Mikania</taxon>
    </lineage>
</organism>
<dbReference type="Proteomes" id="UP000326396">
    <property type="component" value="Linkage Group LG14"/>
</dbReference>
<evidence type="ECO:0000256" key="3">
    <source>
        <dbReference type="ARBA" id="ARBA00023006"/>
    </source>
</evidence>
<reference evidence="5 6" key="1">
    <citation type="submission" date="2019-05" db="EMBL/GenBank/DDBJ databases">
        <title>Mikania micrantha, genome provides insights into the molecular mechanism of rapid growth.</title>
        <authorList>
            <person name="Liu B."/>
        </authorList>
    </citation>
    <scope>NUCLEOTIDE SEQUENCE [LARGE SCALE GENOMIC DNA]</scope>
    <source>
        <strain evidence="5">NLD-2019</strain>
        <tissue evidence="5">Leaf</tissue>
    </source>
</reference>
<evidence type="ECO:0000313" key="5">
    <source>
        <dbReference type="EMBL" id="KAD5961020.1"/>
    </source>
</evidence>
<accession>A0A5N6P7P8</accession>
<gene>
    <name evidence="5" type="ORF">E3N88_12493</name>
</gene>